<gene>
    <name evidence="1" type="ORF">AXF15_04005</name>
</gene>
<keyword evidence="2" id="KW-1185">Reference proteome</keyword>
<dbReference type="STRING" id="888061.AXF15_04005"/>
<reference evidence="2" key="1">
    <citation type="submission" date="2016-02" db="EMBL/GenBank/DDBJ databases">
        <authorList>
            <person name="Holder M.E."/>
            <person name="Ajami N.J."/>
            <person name="Petrosino J.F."/>
        </authorList>
    </citation>
    <scope>NUCLEOTIDE SEQUENCE [LARGE SCALE GENOMIC DNA]</scope>
    <source>
        <strain evidence="2">DSM 12838</strain>
    </source>
</reference>
<dbReference type="AlphaFoldDB" id="A0A0X8JPX8"/>
<sequence>MRWKLAAPSCVIPDRVGTNCHALAGLVDEVALMLLETRACLDYDEADLPSDLPELGLSFHAHLPLDLPWSSGAVSVARALAGLEEKISFLQPDAYVLHPPLPGELSRLLETYPASGSFLCLENVRHGDLWDIWDEIRALDLGVCLDLGHLFSYGQERILDLPGFFGRVRMLHVYGGESPKGHAGLSELKDPRLLRDIFSLLERDVTMVVEVFDLGELRHSLALLRGWLARWGMPVGDGHD</sequence>
<dbReference type="RefSeq" id="WP_066603627.1">
    <property type="nucleotide sequence ID" value="NZ_CP014230.1"/>
</dbReference>
<dbReference type="EMBL" id="CP014230">
    <property type="protein sequence ID" value="AMD92353.1"/>
    <property type="molecule type" value="Genomic_DNA"/>
</dbReference>
<accession>A0A0X8JPX8</accession>
<dbReference type="SUPFAM" id="SSF51658">
    <property type="entry name" value="Xylose isomerase-like"/>
    <property type="match status" value="1"/>
</dbReference>
<evidence type="ECO:0008006" key="3">
    <source>
        <dbReference type="Google" id="ProtNLM"/>
    </source>
</evidence>
<dbReference type="Gene3D" id="3.20.20.150">
    <property type="entry name" value="Divalent-metal-dependent TIM barrel enzymes"/>
    <property type="match status" value="1"/>
</dbReference>
<protein>
    <recommendedName>
        <fullName evidence="3">Xylose isomerase-like TIM barrel domain-containing protein</fullName>
    </recommendedName>
</protein>
<proteinExistence type="predicted"/>
<dbReference type="Proteomes" id="UP000063964">
    <property type="component" value="Chromosome"/>
</dbReference>
<name>A0A0X8JPX8_9BACT</name>
<dbReference type="KEGG" id="doa:AXF15_04005"/>
<evidence type="ECO:0000313" key="1">
    <source>
        <dbReference type="EMBL" id="AMD92353.1"/>
    </source>
</evidence>
<evidence type="ECO:0000313" key="2">
    <source>
        <dbReference type="Proteomes" id="UP000063964"/>
    </source>
</evidence>
<dbReference type="InterPro" id="IPR036237">
    <property type="entry name" value="Xyl_isomerase-like_sf"/>
</dbReference>
<dbReference type="OrthoDB" id="9792261at2"/>
<dbReference type="NCBIfam" id="NF041277">
    <property type="entry name" value="coba_remo_CbiR"/>
    <property type="match status" value="1"/>
</dbReference>
<organism evidence="1 2">
    <name type="scientific">Desulfomicrobium orale DSM 12838</name>
    <dbReference type="NCBI Taxonomy" id="888061"/>
    <lineage>
        <taxon>Bacteria</taxon>
        <taxon>Pseudomonadati</taxon>
        <taxon>Thermodesulfobacteriota</taxon>
        <taxon>Desulfovibrionia</taxon>
        <taxon>Desulfovibrionales</taxon>
        <taxon>Desulfomicrobiaceae</taxon>
        <taxon>Desulfomicrobium</taxon>
    </lineage>
</organism>